<name>A0A545TEL5_9PROT</name>
<protein>
    <submittedName>
        <fullName evidence="1">Uncharacterized protein</fullName>
    </submittedName>
</protein>
<dbReference type="AlphaFoldDB" id="A0A545TEL5"/>
<keyword evidence="2" id="KW-1185">Reference proteome</keyword>
<sequence>MTKSPILRIGQCITLLLGCVPVLLINLLVATPVLAIGWKLLAPYIVSPQTSRCTPLTIKFSVEGNDYTLVSTVWSATYHTTNPLAYANTAFVHRPNWVSQKLPSGAAVLFKVPHKDMRVLHRAREQHHKAPAYPYAYYFDDAKAPSVVEAIVSESYYELPSTRIRVSEIAAGKSINCDPPDLTPAVPWLEKEHAERRLEGMFAHVVTKEEWREIPELFEVLDAASEFTSIAEERLKPGLAQLPRSERGLELGQRKEVILQTGHSAGRGYRTQEMPLNHFVRPIQFLEGKATLLLDQPGLILYYPEAKHAAIRVSGIQLGGNTFFPKRRGWHFDPETGTLFKIRRASFF</sequence>
<dbReference type="PROSITE" id="PS51257">
    <property type="entry name" value="PROKAR_LIPOPROTEIN"/>
    <property type="match status" value="1"/>
</dbReference>
<evidence type="ECO:0000313" key="2">
    <source>
        <dbReference type="Proteomes" id="UP000315252"/>
    </source>
</evidence>
<gene>
    <name evidence="1" type="ORF">FKG95_22330</name>
</gene>
<dbReference type="RefSeq" id="WP_142898654.1">
    <property type="nucleotide sequence ID" value="NZ_ML660060.1"/>
</dbReference>
<proteinExistence type="predicted"/>
<reference evidence="1 2" key="1">
    <citation type="submission" date="2019-06" db="EMBL/GenBank/DDBJ databases">
        <title>Whole genome sequence for Rhodospirillaceae sp. R148.</title>
        <authorList>
            <person name="Wang G."/>
        </authorList>
    </citation>
    <scope>NUCLEOTIDE SEQUENCE [LARGE SCALE GENOMIC DNA]</scope>
    <source>
        <strain evidence="1 2">R148</strain>
    </source>
</reference>
<accession>A0A545TEL5</accession>
<evidence type="ECO:0000313" key="1">
    <source>
        <dbReference type="EMBL" id="TQV75665.1"/>
    </source>
</evidence>
<dbReference type="EMBL" id="VHSH01000009">
    <property type="protein sequence ID" value="TQV75665.1"/>
    <property type="molecule type" value="Genomic_DNA"/>
</dbReference>
<dbReference type="Proteomes" id="UP000315252">
    <property type="component" value="Unassembled WGS sequence"/>
</dbReference>
<organism evidence="1 2">
    <name type="scientific">Denitrobaculum tricleocarpae</name>
    <dbReference type="NCBI Taxonomy" id="2591009"/>
    <lineage>
        <taxon>Bacteria</taxon>
        <taxon>Pseudomonadati</taxon>
        <taxon>Pseudomonadota</taxon>
        <taxon>Alphaproteobacteria</taxon>
        <taxon>Rhodospirillales</taxon>
        <taxon>Rhodospirillaceae</taxon>
        <taxon>Denitrobaculum</taxon>
    </lineage>
</organism>
<comment type="caution">
    <text evidence="1">The sequence shown here is derived from an EMBL/GenBank/DDBJ whole genome shotgun (WGS) entry which is preliminary data.</text>
</comment>